<evidence type="ECO:0000256" key="7">
    <source>
        <dbReference type="ARBA" id="ARBA00039082"/>
    </source>
</evidence>
<keyword evidence="8" id="KW-0964">Secreted</keyword>
<keyword evidence="12" id="KW-1185">Reference proteome</keyword>
<evidence type="ECO:0000256" key="2">
    <source>
        <dbReference type="ARBA" id="ARBA00023157"/>
    </source>
</evidence>
<dbReference type="PANTHER" id="PTHR31683">
    <property type="entry name" value="PECTATE LYASE 18-RELATED"/>
    <property type="match status" value="1"/>
</dbReference>
<keyword evidence="2" id="KW-1015">Disulfide bond</keyword>
<comment type="subcellular location">
    <subcellularLocation>
        <location evidence="8">Secreted</location>
    </subcellularLocation>
</comment>
<comment type="caution">
    <text evidence="11">The sequence shown here is derived from an EMBL/GenBank/DDBJ whole genome shotgun (WGS) entry which is preliminary data.</text>
</comment>
<dbReference type="EC" id="4.2.2.10" evidence="7"/>
<sequence>MRLTGGLFVALATVTMTAVSAQVKLTGTARGYGRHTTGGGETAPIVPASPAHLAQLLADQHPRVIHLNREYNFKHTEGTTTALGCRPPSNTCPARAGAGGGGGQDAINAVNWCLPSYPKVPVTYDTAGTRGMPVAANKTIRGIGAAAVIRGKGLWLNSPNVIVQNVHITDINEQYIWGGDALYFNDKSTNIWIDHVKISHIGRQFLALDAGVVPRHVTISNSEFDGRSAFSASCNGAHYWTALFLGTADSITFHGNWLHDISGRGPKIGGGPTTTTTTSKTKLHAVNNLWSDVPGHAFDTHDGATVLIEGNFFKNVDTPILGHAGSVYIPATKNNACRFSPLKRACVRNNNILATAGMADVAAAAAVAAAFVDEAYAAPITTGRLAMADVRNNAGVGKI</sequence>
<dbReference type="InterPro" id="IPR002022">
    <property type="entry name" value="Pec_lyase"/>
</dbReference>
<dbReference type="InterPro" id="IPR012334">
    <property type="entry name" value="Pectin_lyas_fold"/>
</dbReference>
<dbReference type="Proteomes" id="UP001212152">
    <property type="component" value="Unassembled WGS sequence"/>
</dbReference>
<feature type="domain" description="Pectate lyase" evidence="10">
    <location>
        <begin position="103"/>
        <end position="319"/>
    </location>
</feature>
<comment type="function">
    <text evidence="6">Pectinolytic enzymes consist of four classes of enzymes: pectin lyase, polygalacturonase, pectin methylesterase and rhamnogalacturonase. Among pectinolytic enzymes, pectin lyase is the most important in depolymerization of pectin, since it cleaves internal glycosidic bonds of highly methylated pectins.</text>
</comment>
<dbReference type="InterPro" id="IPR011050">
    <property type="entry name" value="Pectin_lyase_fold/virulence"/>
</dbReference>
<comment type="catalytic activity">
    <reaction evidence="5">
        <text>Eliminative cleavage of (1-&gt;4)-alpha-D-galacturonan methyl ester to give oligosaccharides with 4-deoxy-6-O-methyl-alpha-D-galact-4-enuronosyl groups at their non-reducing ends.</text>
        <dbReference type="EC" id="4.2.2.10"/>
    </reaction>
</comment>
<feature type="signal peptide" evidence="9">
    <location>
        <begin position="1"/>
        <end position="21"/>
    </location>
</feature>
<keyword evidence="8" id="KW-0624">Polysaccharide degradation</keyword>
<protein>
    <recommendedName>
        <fullName evidence="7">pectin lyase</fullName>
        <ecNumber evidence="7">4.2.2.10</ecNumber>
    </recommendedName>
</protein>
<dbReference type="GO" id="GO:0000272">
    <property type="term" value="P:polysaccharide catabolic process"/>
    <property type="evidence" value="ECO:0007669"/>
    <property type="project" value="UniProtKB-KW"/>
</dbReference>
<evidence type="ECO:0000256" key="6">
    <source>
        <dbReference type="ARBA" id="ARBA00037631"/>
    </source>
</evidence>
<keyword evidence="8" id="KW-0119">Carbohydrate metabolism</keyword>
<keyword evidence="9" id="KW-0732">Signal</keyword>
<dbReference type="PANTHER" id="PTHR31683:SF67">
    <property type="entry name" value="PECTIN LYASE F-RELATED"/>
    <property type="match status" value="1"/>
</dbReference>
<name>A0AAD5XJC3_9FUNG</name>
<keyword evidence="4 8" id="KW-0456">Lyase</keyword>
<dbReference type="AlphaFoldDB" id="A0AAD5XJC3"/>
<dbReference type="Pfam" id="PF00544">
    <property type="entry name" value="Pectate_lyase_4"/>
    <property type="match status" value="1"/>
</dbReference>
<dbReference type="Gene3D" id="2.160.20.10">
    <property type="entry name" value="Single-stranded right-handed beta-helix, Pectin lyase-like"/>
    <property type="match status" value="1"/>
</dbReference>
<evidence type="ECO:0000256" key="5">
    <source>
        <dbReference type="ARBA" id="ARBA00036818"/>
    </source>
</evidence>
<dbReference type="SMART" id="SM00656">
    <property type="entry name" value="Amb_all"/>
    <property type="match status" value="1"/>
</dbReference>
<dbReference type="InterPro" id="IPR045032">
    <property type="entry name" value="PEL"/>
</dbReference>
<reference evidence="11" key="1">
    <citation type="submission" date="2020-05" db="EMBL/GenBank/DDBJ databases">
        <title>Phylogenomic resolution of chytrid fungi.</title>
        <authorList>
            <person name="Stajich J.E."/>
            <person name="Amses K."/>
            <person name="Simmons R."/>
            <person name="Seto K."/>
            <person name="Myers J."/>
            <person name="Bonds A."/>
            <person name="Quandt C.A."/>
            <person name="Barry K."/>
            <person name="Liu P."/>
            <person name="Grigoriev I."/>
            <person name="Longcore J.E."/>
            <person name="James T.Y."/>
        </authorList>
    </citation>
    <scope>NUCLEOTIDE SEQUENCE</scope>
    <source>
        <strain evidence="11">JEL0379</strain>
    </source>
</reference>
<evidence type="ECO:0000256" key="4">
    <source>
        <dbReference type="ARBA" id="ARBA00023239"/>
    </source>
</evidence>
<evidence type="ECO:0000256" key="8">
    <source>
        <dbReference type="RuleBase" id="RU361173"/>
    </source>
</evidence>
<dbReference type="GO" id="GO:0005576">
    <property type="term" value="C:extracellular region"/>
    <property type="evidence" value="ECO:0007669"/>
    <property type="project" value="UniProtKB-SubCell"/>
</dbReference>
<accession>A0AAD5XJC3</accession>
<dbReference type="EMBL" id="JADGJQ010000109">
    <property type="protein sequence ID" value="KAJ3169353.1"/>
    <property type="molecule type" value="Genomic_DNA"/>
</dbReference>
<evidence type="ECO:0000256" key="9">
    <source>
        <dbReference type="SAM" id="SignalP"/>
    </source>
</evidence>
<evidence type="ECO:0000313" key="11">
    <source>
        <dbReference type="EMBL" id="KAJ3169353.1"/>
    </source>
</evidence>
<dbReference type="GO" id="GO:0047490">
    <property type="term" value="F:pectin lyase activity"/>
    <property type="evidence" value="ECO:0007669"/>
    <property type="project" value="UniProtKB-EC"/>
</dbReference>
<comment type="similarity">
    <text evidence="1 8">Belongs to the polysaccharide lyase 1 family.</text>
</comment>
<evidence type="ECO:0000256" key="3">
    <source>
        <dbReference type="ARBA" id="ARBA00023180"/>
    </source>
</evidence>
<keyword evidence="3" id="KW-0325">Glycoprotein</keyword>
<evidence type="ECO:0000259" key="10">
    <source>
        <dbReference type="SMART" id="SM00656"/>
    </source>
</evidence>
<dbReference type="GO" id="GO:0030570">
    <property type="term" value="F:pectate lyase activity"/>
    <property type="evidence" value="ECO:0007669"/>
    <property type="project" value="InterPro"/>
</dbReference>
<gene>
    <name evidence="11" type="ORF">HDU87_000674</name>
</gene>
<dbReference type="SUPFAM" id="SSF51126">
    <property type="entry name" value="Pectin lyase-like"/>
    <property type="match status" value="1"/>
</dbReference>
<feature type="chain" id="PRO_5042254890" description="pectin lyase" evidence="9">
    <location>
        <begin position="22"/>
        <end position="399"/>
    </location>
</feature>
<organism evidence="11 12">
    <name type="scientific">Geranomyces variabilis</name>
    <dbReference type="NCBI Taxonomy" id="109894"/>
    <lineage>
        <taxon>Eukaryota</taxon>
        <taxon>Fungi</taxon>
        <taxon>Fungi incertae sedis</taxon>
        <taxon>Chytridiomycota</taxon>
        <taxon>Chytridiomycota incertae sedis</taxon>
        <taxon>Chytridiomycetes</taxon>
        <taxon>Spizellomycetales</taxon>
        <taxon>Powellomycetaceae</taxon>
        <taxon>Geranomyces</taxon>
    </lineage>
</organism>
<proteinExistence type="inferred from homology"/>
<evidence type="ECO:0000256" key="1">
    <source>
        <dbReference type="ARBA" id="ARBA00010980"/>
    </source>
</evidence>
<evidence type="ECO:0000313" key="12">
    <source>
        <dbReference type="Proteomes" id="UP001212152"/>
    </source>
</evidence>